<dbReference type="STRING" id="316055.RPE_1318"/>
<keyword evidence="1" id="KW-0472">Membrane</keyword>
<keyword evidence="1" id="KW-0812">Transmembrane</keyword>
<dbReference type="HOGENOM" id="CLU_213694_0_0_5"/>
<dbReference type="EMBL" id="CP000463">
    <property type="protein sequence ID" value="ABJ05270.1"/>
    <property type="molecule type" value="Genomic_DNA"/>
</dbReference>
<dbReference type="AlphaFoldDB" id="Q07S14"/>
<gene>
    <name evidence="2" type="ordered locus">RPE_1318</name>
</gene>
<accession>Q07S14</accession>
<organism evidence="2">
    <name type="scientific">Rhodopseudomonas palustris (strain BisA53)</name>
    <dbReference type="NCBI Taxonomy" id="316055"/>
    <lineage>
        <taxon>Bacteria</taxon>
        <taxon>Pseudomonadati</taxon>
        <taxon>Pseudomonadota</taxon>
        <taxon>Alphaproteobacteria</taxon>
        <taxon>Hyphomicrobiales</taxon>
        <taxon>Nitrobacteraceae</taxon>
        <taxon>Rhodopseudomonas</taxon>
    </lineage>
</organism>
<reference evidence="2" key="1">
    <citation type="submission" date="2006-09" db="EMBL/GenBank/DDBJ databases">
        <title>Complete sequence of Rhodopseudomonas palustris BisA53.</title>
        <authorList>
            <consortium name="US DOE Joint Genome Institute"/>
            <person name="Copeland A."/>
            <person name="Lucas S."/>
            <person name="Lapidus A."/>
            <person name="Barry K."/>
            <person name="Detter J.C."/>
            <person name="Glavina del Rio T."/>
            <person name="Hammon N."/>
            <person name="Israni S."/>
            <person name="Dalin E."/>
            <person name="Tice H."/>
            <person name="Pitluck S."/>
            <person name="Chain P."/>
            <person name="Malfatti S."/>
            <person name="Shin M."/>
            <person name="Vergez L."/>
            <person name="Schmutz J."/>
            <person name="Larimer F."/>
            <person name="Land M."/>
            <person name="Hauser L."/>
            <person name="Pelletier D.A."/>
            <person name="Kyrpides N."/>
            <person name="Kim E."/>
            <person name="Harwood C.S."/>
            <person name="Oda Y."/>
            <person name="Richardson P."/>
        </authorList>
    </citation>
    <scope>NUCLEOTIDE SEQUENCE [LARGE SCALE GENOMIC DNA]</scope>
    <source>
        <strain evidence="2">BisA53</strain>
    </source>
</reference>
<name>Q07S14_RHOP5</name>
<keyword evidence="1" id="KW-1133">Transmembrane helix</keyword>
<evidence type="ECO:0000256" key="1">
    <source>
        <dbReference type="SAM" id="Phobius"/>
    </source>
</evidence>
<dbReference type="KEGG" id="rpe:RPE_1318"/>
<feature type="transmembrane region" description="Helical" evidence="1">
    <location>
        <begin position="6"/>
        <end position="24"/>
    </location>
</feature>
<evidence type="ECO:0000313" key="2">
    <source>
        <dbReference type="EMBL" id="ABJ05270.1"/>
    </source>
</evidence>
<sequence>MQDYVGLIELVFVFLSLAAGWLVLEWQGKRLDRQREAARDKEGPKP</sequence>
<proteinExistence type="predicted"/>
<protein>
    <submittedName>
        <fullName evidence="2">Uncharacterized protein</fullName>
    </submittedName>
</protein>